<dbReference type="AlphaFoldDB" id="A0A1H5TWP6"/>
<dbReference type="EMBL" id="FNUT01000002">
    <property type="protein sequence ID" value="SEF66437.1"/>
    <property type="molecule type" value="Genomic_DNA"/>
</dbReference>
<organism evidence="1 2">
    <name type="scientific">Sphingobacterium lactis</name>
    <dbReference type="NCBI Taxonomy" id="797291"/>
    <lineage>
        <taxon>Bacteria</taxon>
        <taxon>Pseudomonadati</taxon>
        <taxon>Bacteroidota</taxon>
        <taxon>Sphingobacteriia</taxon>
        <taxon>Sphingobacteriales</taxon>
        <taxon>Sphingobacteriaceae</taxon>
        <taxon>Sphingobacterium</taxon>
    </lineage>
</organism>
<dbReference type="Proteomes" id="UP000236731">
    <property type="component" value="Unassembled WGS sequence"/>
</dbReference>
<accession>A0A1H5TWP6</accession>
<evidence type="ECO:0000313" key="2">
    <source>
        <dbReference type="Proteomes" id="UP000236731"/>
    </source>
</evidence>
<dbReference type="RefSeq" id="WP_103905116.1">
    <property type="nucleotide sequence ID" value="NZ_CP049246.1"/>
</dbReference>
<keyword evidence="2" id="KW-1185">Reference proteome</keyword>
<dbReference type="OrthoDB" id="5649947at2"/>
<name>A0A1H5TWP6_9SPHI</name>
<sequence length="192" mass="22266">MEADHLPNIELKTSGQVGRAFLNLGLTTYHEACRFIQYLPYRRPVDQTTPIAILHEHCGTCSSKHAVLKLLADELAVEEIRLYIGVFKMDGVNTPKIKERLREYGLAYLPEAHTYLRYMDKIFDFTNPKSSPEDFENDLLVEREIQPGDIYREKVKFHQEFLSNWLATNPDGGYSLEELWTIREKCIADLSK</sequence>
<proteinExistence type="predicted"/>
<evidence type="ECO:0000313" key="1">
    <source>
        <dbReference type="EMBL" id="SEF66437.1"/>
    </source>
</evidence>
<protein>
    <submittedName>
        <fullName evidence="1">Uncharacterized protein</fullName>
    </submittedName>
</protein>
<reference evidence="2" key="1">
    <citation type="submission" date="2016-10" db="EMBL/GenBank/DDBJ databases">
        <authorList>
            <person name="Varghese N."/>
            <person name="Submissions S."/>
        </authorList>
    </citation>
    <scope>NUCLEOTIDE SEQUENCE [LARGE SCALE GENOMIC DNA]</scope>
    <source>
        <strain evidence="2">DSM 22361</strain>
    </source>
</reference>
<gene>
    <name evidence="1" type="ORF">SAMN05421877_10284</name>
</gene>